<evidence type="ECO:0000256" key="2">
    <source>
        <dbReference type="ARBA" id="ARBA00022692"/>
    </source>
</evidence>
<sequence>MSKRNSFASLHPAVLFAYFAAVIGCSMFFTHPLFQALSLLGAFSYSVLVKGRTGWVFNTLYMLPVLLLMAIWNPLFNHQGVTILFYLDSGNPVTLESVLYGASAAVMFVTVILWFSCVNAVMTSDKIIYLFGRVLPAFSLLFSMVLRFVPRYADKAREISLAQKGIGRDVSQGSWLQRAKNGMRILSILTTWALENAIETADSMKSRGYGLPGRTSFSLFRLDRRDAAMLGGMAILMAIVLTGAALGMNAMRFFPSIRTAEPSVFRTAALVAYLLFCLLPVILTIQEERRWKRIESSI</sequence>
<dbReference type="GO" id="GO:0005886">
    <property type="term" value="C:plasma membrane"/>
    <property type="evidence" value="ECO:0007669"/>
    <property type="project" value="UniProtKB-ARBA"/>
</dbReference>
<evidence type="ECO:0000256" key="4">
    <source>
        <dbReference type="ARBA" id="ARBA00023136"/>
    </source>
</evidence>
<feature type="transmembrane region" description="Helical" evidence="5">
    <location>
        <begin position="97"/>
        <end position="115"/>
    </location>
</feature>
<keyword evidence="7" id="KW-1185">Reference proteome</keyword>
<feature type="transmembrane region" description="Helical" evidence="5">
    <location>
        <begin position="54"/>
        <end position="76"/>
    </location>
</feature>
<keyword evidence="4 5" id="KW-0472">Membrane</keyword>
<dbReference type="RefSeq" id="WP_190919591.1">
    <property type="nucleotide sequence ID" value="NZ_JACXIZ010000028.1"/>
</dbReference>
<dbReference type="InterPro" id="IPR003339">
    <property type="entry name" value="ABC/ECF_trnsptr_transmembrane"/>
</dbReference>
<accession>A0A927BU35</accession>
<comment type="caution">
    <text evidence="6">The sequence shown here is derived from an EMBL/GenBank/DDBJ whole genome shotgun (WGS) entry which is preliminary data.</text>
</comment>
<evidence type="ECO:0000256" key="1">
    <source>
        <dbReference type="ARBA" id="ARBA00004141"/>
    </source>
</evidence>
<comment type="subcellular location">
    <subcellularLocation>
        <location evidence="1">Membrane</location>
        <topology evidence="1">Multi-pass membrane protein</topology>
    </subcellularLocation>
</comment>
<protein>
    <submittedName>
        <fullName evidence="6">Energy-coupling factor transporter transmembrane protein EcfT</fullName>
    </submittedName>
</protein>
<evidence type="ECO:0000256" key="5">
    <source>
        <dbReference type="SAM" id="Phobius"/>
    </source>
</evidence>
<keyword evidence="2 5" id="KW-0812">Transmembrane</keyword>
<dbReference type="EMBL" id="JACXIZ010000028">
    <property type="protein sequence ID" value="MBD2846837.1"/>
    <property type="molecule type" value="Genomic_DNA"/>
</dbReference>
<feature type="transmembrane region" description="Helical" evidence="5">
    <location>
        <begin position="227"/>
        <end position="251"/>
    </location>
</feature>
<name>A0A927BU35_9BACL</name>
<feature type="transmembrane region" description="Helical" evidence="5">
    <location>
        <begin position="263"/>
        <end position="285"/>
    </location>
</feature>
<feature type="transmembrane region" description="Helical" evidence="5">
    <location>
        <begin position="12"/>
        <end position="34"/>
    </location>
</feature>
<proteinExistence type="predicted"/>
<reference evidence="6" key="1">
    <citation type="submission" date="2020-09" db="EMBL/GenBank/DDBJ databases">
        <title>A novel bacterium of genus Paenibacillus, isolated from South China Sea.</title>
        <authorList>
            <person name="Huang H."/>
            <person name="Mo K."/>
            <person name="Hu Y."/>
        </authorList>
    </citation>
    <scope>NUCLEOTIDE SEQUENCE</scope>
    <source>
        <strain evidence="6">IB182496</strain>
    </source>
</reference>
<evidence type="ECO:0000256" key="3">
    <source>
        <dbReference type="ARBA" id="ARBA00022989"/>
    </source>
</evidence>
<dbReference type="Proteomes" id="UP000621560">
    <property type="component" value="Unassembled WGS sequence"/>
</dbReference>
<organism evidence="6 7">
    <name type="scientific">Paenibacillus sabuli</name>
    <dbReference type="NCBI Taxonomy" id="2772509"/>
    <lineage>
        <taxon>Bacteria</taxon>
        <taxon>Bacillati</taxon>
        <taxon>Bacillota</taxon>
        <taxon>Bacilli</taxon>
        <taxon>Bacillales</taxon>
        <taxon>Paenibacillaceae</taxon>
        <taxon>Paenibacillus</taxon>
    </lineage>
</organism>
<dbReference type="PROSITE" id="PS51257">
    <property type="entry name" value="PROKAR_LIPOPROTEIN"/>
    <property type="match status" value="1"/>
</dbReference>
<evidence type="ECO:0000313" key="6">
    <source>
        <dbReference type="EMBL" id="MBD2846837.1"/>
    </source>
</evidence>
<keyword evidence="3 5" id="KW-1133">Transmembrane helix</keyword>
<dbReference type="AlphaFoldDB" id="A0A927BU35"/>
<gene>
    <name evidence="6" type="ORF">IDH44_16695</name>
</gene>
<evidence type="ECO:0000313" key="7">
    <source>
        <dbReference type="Proteomes" id="UP000621560"/>
    </source>
</evidence>
<feature type="transmembrane region" description="Helical" evidence="5">
    <location>
        <begin position="127"/>
        <end position="149"/>
    </location>
</feature>
<dbReference type="CDD" id="cd16914">
    <property type="entry name" value="EcfT"/>
    <property type="match status" value="1"/>
</dbReference>